<dbReference type="InterPro" id="IPR001296">
    <property type="entry name" value="Glyco_trans_1"/>
</dbReference>
<gene>
    <name evidence="2" type="ORF">G3A50_11530</name>
</gene>
<accession>A0A6P1YMV3</accession>
<keyword evidence="3" id="KW-1185">Reference proteome</keyword>
<dbReference type="KEGG" id="apra:G3A50_11530"/>
<protein>
    <submittedName>
        <fullName evidence="2">Glycosyltransferase</fullName>
    </submittedName>
</protein>
<evidence type="ECO:0000259" key="1">
    <source>
        <dbReference type="Pfam" id="PF00534"/>
    </source>
</evidence>
<reference evidence="2 3" key="1">
    <citation type="submission" date="2020-02" db="EMBL/GenBank/DDBJ databases">
        <authorList>
            <person name="Li G."/>
        </authorList>
    </citation>
    <scope>NUCLEOTIDE SEQUENCE [LARGE SCALE GENOMIC DNA]</scope>
    <source>
        <strain evidence="2 3">DSM 102029</strain>
    </source>
</reference>
<feature type="domain" description="Glycosyl transferase family 1" evidence="1">
    <location>
        <begin position="192"/>
        <end position="344"/>
    </location>
</feature>
<dbReference type="CDD" id="cd03801">
    <property type="entry name" value="GT4_PimA-like"/>
    <property type="match status" value="1"/>
</dbReference>
<dbReference type="PANTHER" id="PTHR45947:SF3">
    <property type="entry name" value="SULFOQUINOVOSYL TRANSFERASE SQD2"/>
    <property type="match status" value="1"/>
</dbReference>
<sequence>MTLKIEIWHNLLWSPYKAKIFNALDDLARAQGDSVHIFQIALTDGSRKKLGTIDRSEHRYNYELLFDESYEETGRLRRLWACVKRVVRTRADVIVLAGYDQPEYWAQQFILRLRGKTVGLFCDSTLLDNPYSRLKSTIKTLIFSNVQGVFCYGQRSRELALHHGAPPEGVFVDCQAARLPDDYRRDEVIPRRAALRAPVETPRFLFVGRIAVEKRIDDLLQAFAGLVEVHPSAELVIVGSGAEEARLRQLAQQLGVAERTQFTGPQSGEALWDQYRRATCLALPSSSEPWGLVVNEALAFGCPVVASNRCGCVPELIREGETGFVFACGDIAALRDRMEQAVHQFADARATGDACLETVGRFTPGNAAQQIYRGVRALAGEKAGTSLS</sequence>
<dbReference type="InterPro" id="IPR050194">
    <property type="entry name" value="Glycosyltransferase_grp1"/>
</dbReference>
<evidence type="ECO:0000313" key="3">
    <source>
        <dbReference type="Proteomes" id="UP000464751"/>
    </source>
</evidence>
<dbReference type="AlphaFoldDB" id="A0A6P1YMV3"/>
<dbReference type="SUPFAM" id="SSF53756">
    <property type="entry name" value="UDP-Glycosyltransferase/glycogen phosphorylase"/>
    <property type="match status" value="1"/>
</dbReference>
<dbReference type="Proteomes" id="UP000464751">
    <property type="component" value="Chromosome"/>
</dbReference>
<organism evidence="2 3">
    <name type="scientific">Ancylobacter pratisalsi</name>
    <dbReference type="NCBI Taxonomy" id="1745854"/>
    <lineage>
        <taxon>Bacteria</taxon>
        <taxon>Pseudomonadati</taxon>
        <taxon>Pseudomonadota</taxon>
        <taxon>Alphaproteobacteria</taxon>
        <taxon>Hyphomicrobiales</taxon>
        <taxon>Xanthobacteraceae</taxon>
        <taxon>Ancylobacter</taxon>
    </lineage>
</organism>
<dbReference type="PANTHER" id="PTHR45947">
    <property type="entry name" value="SULFOQUINOVOSYL TRANSFERASE SQD2"/>
    <property type="match status" value="1"/>
</dbReference>
<dbReference type="GO" id="GO:0016757">
    <property type="term" value="F:glycosyltransferase activity"/>
    <property type="evidence" value="ECO:0007669"/>
    <property type="project" value="InterPro"/>
</dbReference>
<keyword evidence="2" id="KW-0808">Transferase</keyword>
<name>A0A6P1YMV3_9HYPH</name>
<dbReference type="RefSeq" id="WP_163075415.1">
    <property type="nucleotide sequence ID" value="NZ_CP048630.1"/>
</dbReference>
<dbReference type="EMBL" id="CP048630">
    <property type="protein sequence ID" value="QIB34270.1"/>
    <property type="molecule type" value="Genomic_DNA"/>
</dbReference>
<proteinExistence type="predicted"/>
<dbReference type="Gene3D" id="3.40.50.2000">
    <property type="entry name" value="Glycogen Phosphorylase B"/>
    <property type="match status" value="2"/>
</dbReference>
<evidence type="ECO:0000313" key="2">
    <source>
        <dbReference type="EMBL" id="QIB34270.1"/>
    </source>
</evidence>
<dbReference type="Pfam" id="PF00534">
    <property type="entry name" value="Glycos_transf_1"/>
    <property type="match status" value="1"/>
</dbReference>